<gene>
    <name evidence="1" type="ORF">HHU12_13485</name>
</gene>
<dbReference type="EMBL" id="JABANE010000033">
    <property type="protein sequence ID" value="NME68980.1"/>
    <property type="molecule type" value="Genomic_DNA"/>
</dbReference>
<protein>
    <submittedName>
        <fullName evidence="1">Uncharacterized protein</fullName>
    </submittedName>
</protein>
<organism evidence="1 2">
    <name type="scientific">Flammeovirga aprica JL-4</name>
    <dbReference type="NCBI Taxonomy" id="694437"/>
    <lineage>
        <taxon>Bacteria</taxon>
        <taxon>Pseudomonadati</taxon>
        <taxon>Bacteroidota</taxon>
        <taxon>Cytophagia</taxon>
        <taxon>Cytophagales</taxon>
        <taxon>Flammeovirgaceae</taxon>
        <taxon>Flammeovirga</taxon>
    </lineage>
</organism>
<sequence length="67" mass="7603">MKILSIFIHQKNTKHMDVFAVVVDYKKDIQVARVRNFGKDGVISISEEVSGEEALLGHSLYVQMLLI</sequence>
<dbReference type="AlphaFoldDB" id="A0A7X9X9P4"/>
<name>A0A7X9X9P4_9BACT</name>
<reference evidence="1 2" key="1">
    <citation type="submission" date="2020-04" db="EMBL/GenBank/DDBJ databases">
        <title>Flammeovirga sp. SR4, a novel species isolated from seawater.</title>
        <authorList>
            <person name="Wang X."/>
        </authorList>
    </citation>
    <scope>NUCLEOTIDE SEQUENCE [LARGE SCALE GENOMIC DNA]</scope>
    <source>
        <strain evidence="1 2">ATCC 23126</strain>
    </source>
</reference>
<proteinExistence type="predicted"/>
<evidence type="ECO:0000313" key="2">
    <source>
        <dbReference type="Proteomes" id="UP000576082"/>
    </source>
</evidence>
<evidence type="ECO:0000313" key="1">
    <source>
        <dbReference type="EMBL" id="NME68980.1"/>
    </source>
</evidence>
<keyword evidence="2" id="KW-1185">Reference proteome</keyword>
<dbReference type="RefSeq" id="WP_169657267.1">
    <property type="nucleotide sequence ID" value="NZ_JABANE010000033.1"/>
</dbReference>
<dbReference type="Proteomes" id="UP000576082">
    <property type="component" value="Unassembled WGS sequence"/>
</dbReference>
<accession>A0A7X9X9P4</accession>
<comment type="caution">
    <text evidence="1">The sequence shown here is derived from an EMBL/GenBank/DDBJ whole genome shotgun (WGS) entry which is preliminary data.</text>
</comment>